<dbReference type="EMBL" id="PYDT01000001">
    <property type="protein sequence ID" value="THU74863.1"/>
    <property type="molecule type" value="Genomic_DNA"/>
</dbReference>
<dbReference type="GO" id="GO:0046854">
    <property type="term" value="P:phosphatidylinositol phosphate biosynthetic process"/>
    <property type="evidence" value="ECO:0007669"/>
    <property type="project" value="TreeGrafter"/>
</dbReference>
<feature type="compositionally biased region" description="Basic and acidic residues" evidence="3">
    <location>
        <begin position="320"/>
        <end position="335"/>
    </location>
</feature>
<keyword evidence="6" id="KW-1185">Reference proteome</keyword>
<dbReference type="GO" id="GO:0016308">
    <property type="term" value="F:1-phosphatidylinositol-4-phosphate 5-kinase activity"/>
    <property type="evidence" value="ECO:0007669"/>
    <property type="project" value="UniProtKB-EC"/>
</dbReference>
<comment type="caution">
    <text evidence="5">The sequence shown here is derived from an EMBL/GenBank/DDBJ whole genome shotgun (WGS) entry which is preliminary data.</text>
</comment>
<reference evidence="5 6" key="1">
    <citation type="journal article" date="2019" name="Nat. Plants">
        <title>Genome sequencing of Musa balbisiana reveals subgenome evolution and function divergence in polyploid bananas.</title>
        <authorList>
            <person name="Yao X."/>
        </authorList>
    </citation>
    <scope>NUCLEOTIDE SEQUENCE [LARGE SCALE GENOMIC DNA]</scope>
    <source>
        <strain evidence="6">cv. DH-PKW</strain>
        <tissue evidence="5">Leaves</tissue>
    </source>
</reference>
<dbReference type="AlphaFoldDB" id="A0A4S8KHR9"/>
<feature type="domain" description="PIPK" evidence="4">
    <location>
        <begin position="54"/>
        <end position="350"/>
    </location>
</feature>
<keyword evidence="2" id="KW-0067">ATP-binding</keyword>
<dbReference type="InterPro" id="IPR023610">
    <property type="entry name" value="PInositol-4/5-P-5/4-kinase"/>
</dbReference>
<name>A0A4S8KHR9_MUSBA</name>
<dbReference type="InterPro" id="IPR027483">
    <property type="entry name" value="PInositol-4-P-4/5-kinase_C_sf"/>
</dbReference>
<keyword evidence="2" id="KW-0808">Transferase</keyword>
<evidence type="ECO:0000256" key="2">
    <source>
        <dbReference type="PROSITE-ProRule" id="PRU00781"/>
    </source>
</evidence>
<protein>
    <recommendedName>
        <fullName evidence="1">1-phosphatidylinositol-4-phosphate 5-kinase</fullName>
        <ecNumber evidence="1">2.7.1.68</ecNumber>
    </recommendedName>
</protein>
<proteinExistence type="predicted"/>
<dbReference type="Pfam" id="PF01504">
    <property type="entry name" value="PIP5K"/>
    <property type="match status" value="1"/>
</dbReference>
<feature type="compositionally biased region" description="Low complexity" evidence="3">
    <location>
        <begin position="338"/>
        <end position="350"/>
    </location>
</feature>
<dbReference type="GO" id="GO:0005524">
    <property type="term" value="F:ATP binding"/>
    <property type="evidence" value="ECO:0007669"/>
    <property type="project" value="UniProtKB-UniRule"/>
</dbReference>
<feature type="region of interest" description="Disordered" evidence="3">
    <location>
        <begin position="313"/>
        <end position="350"/>
    </location>
</feature>
<keyword evidence="2" id="KW-0418">Kinase</keyword>
<dbReference type="InterPro" id="IPR002498">
    <property type="entry name" value="PInositol-4-P-4/5-kinase_core"/>
</dbReference>
<evidence type="ECO:0000313" key="5">
    <source>
        <dbReference type="EMBL" id="THU74863.1"/>
    </source>
</evidence>
<dbReference type="EC" id="2.7.1.68" evidence="1"/>
<evidence type="ECO:0000256" key="1">
    <source>
        <dbReference type="ARBA" id="ARBA00012172"/>
    </source>
</evidence>
<evidence type="ECO:0000259" key="4">
    <source>
        <dbReference type="PROSITE" id="PS51455"/>
    </source>
</evidence>
<evidence type="ECO:0000313" key="6">
    <source>
        <dbReference type="Proteomes" id="UP000317650"/>
    </source>
</evidence>
<accession>A0A4S8KHR9</accession>
<dbReference type="SUPFAM" id="SSF56104">
    <property type="entry name" value="SAICAR synthase-like"/>
    <property type="match status" value="1"/>
</dbReference>
<dbReference type="PROSITE" id="PS51455">
    <property type="entry name" value="PIPK"/>
    <property type="match status" value="1"/>
</dbReference>
<dbReference type="Proteomes" id="UP000317650">
    <property type="component" value="Chromosome 4"/>
</dbReference>
<dbReference type="Gene3D" id="3.30.810.10">
    <property type="entry name" value="2-Layer Sandwich"/>
    <property type="match status" value="1"/>
</dbReference>
<keyword evidence="2" id="KW-0547">Nucleotide-binding</keyword>
<dbReference type="GO" id="GO:0005886">
    <property type="term" value="C:plasma membrane"/>
    <property type="evidence" value="ECO:0007669"/>
    <property type="project" value="TreeGrafter"/>
</dbReference>
<dbReference type="Gene3D" id="3.30.800.10">
    <property type="entry name" value="Phosphatidylinositol Phosphate Kinase II Beta"/>
    <property type="match status" value="1"/>
</dbReference>
<organism evidence="5 6">
    <name type="scientific">Musa balbisiana</name>
    <name type="common">Banana</name>
    <dbReference type="NCBI Taxonomy" id="52838"/>
    <lineage>
        <taxon>Eukaryota</taxon>
        <taxon>Viridiplantae</taxon>
        <taxon>Streptophyta</taxon>
        <taxon>Embryophyta</taxon>
        <taxon>Tracheophyta</taxon>
        <taxon>Spermatophyta</taxon>
        <taxon>Magnoliopsida</taxon>
        <taxon>Liliopsida</taxon>
        <taxon>Zingiberales</taxon>
        <taxon>Musaceae</taxon>
        <taxon>Musa</taxon>
    </lineage>
</organism>
<dbReference type="PANTHER" id="PTHR23086:SF111">
    <property type="entry name" value="PHOSPHATIDYLINOSITOL 4-PHOSPHATE 5-KINASE 10"/>
    <property type="match status" value="1"/>
</dbReference>
<dbReference type="InterPro" id="IPR027484">
    <property type="entry name" value="PInositol-4-P-5-kinase_N"/>
</dbReference>
<dbReference type="SMART" id="SM00330">
    <property type="entry name" value="PIPKc"/>
    <property type="match status" value="1"/>
</dbReference>
<sequence length="350" mass="39268">MGVGSALHSLPPTMTHRFHAVPSPSLAGCFDLDSFSPYLEHPPSTFTSAPRLLPPFPLPDNASLGTFLTLVSPSLPENMEQNLVLSEQEPSYHDFNSTSTFLLRCSIDSKGTQTEFEWTDYSTAVFRKLQEFEDIDINGYIDVIRGHETLRHLSNKKKVSSLHLSSDNRFALKIISKSHMKVLLELLPKYYHHKYNNTLLTKFYGLHVVQPQGGKKVRFVVTGNILQSDLKIHKHFVLRDSPNSHHVHKTGDEEDLNMTFHLHTSLRHKLMTQLKHDCNFLEEAGIMHYSLLLGMHICSAPFEAILQVHHSSANSAGADDCDKSSDGAESEHSHADQSFPSDSDSSSPTE</sequence>
<dbReference type="STRING" id="52838.A0A4S8KHR9"/>
<dbReference type="PANTHER" id="PTHR23086">
    <property type="entry name" value="PHOSPHATIDYLINOSITOL-4-PHOSPHATE 5-KINASE"/>
    <property type="match status" value="1"/>
</dbReference>
<evidence type="ECO:0000256" key="3">
    <source>
        <dbReference type="SAM" id="MobiDB-lite"/>
    </source>
</evidence>
<gene>
    <name evidence="5" type="ORF">C4D60_Mb04t37890</name>
</gene>